<keyword evidence="1" id="KW-1133">Transmembrane helix</keyword>
<organism evidence="2">
    <name type="scientific">Glycine max</name>
    <name type="common">Soybean</name>
    <name type="synonym">Glycine hispida</name>
    <dbReference type="NCBI Taxonomy" id="3847"/>
    <lineage>
        <taxon>Eukaryota</taxon>
        <taxon>Viridiplantae</taxon>
        <taxon>Streptophyta</taxon>
        <taxon>Embryophyta</taxon>
        <taxon>Tracheophyta</taxon>
        <taxon>Spermatophyta</taxon>
        <taxon>Magnoliopsida</taxon>
        <taxon>eudicotyledons</taxon>
        <taxon>Gunneridae</taxon>
        <taxon>Pentapetalae</taxon>
        <taxon>rosids</taxon>
        <taxon>fabids</taxon>
        <taxon>Fabales</taxon>
        <taxon>Fabaceae</taxon>
        <taxon>Papilionoideae</taxon>
        <taxon>50 kb inversion clade</taxon>
        <taxon>NPAAA clade</taxon>
        <taxon>indigoferoid/millettioid clade</taxon>
        <taxon>Phaseoleae</taxon>
        <taxon>Glycine</taxon>
        <taxon>Glycine subgen. Soja</taxon>
    </lineage>
</organism>
<keyword evidence="4" id="KW-1185">Reference proteome</keyword>
<reference evidence="2" key="3">
    <citation type="submission" date="2018-07" db="EMBL/GenBank/DDBJ databases">
        <title>WGS assembly of Glycine max.</title>
        <authorList>
            <person name="Schmutz J."/>
            <person name="Cannon S."/>
            <person name="Schlueter J."/>
            <person name="Ma J."/>
            <person name="Mitros T."/>
            <person name="Nelson W."/>
            <person name="Hyten D."/>
            <person name="Song Q."/>
            <person name="Thelen J."/>
            <person name="Cheng J."/>
            <person name="Xu D."/>
            <person name="Hellsten U."/>
            <person name="May G."/>
            <person name="Yu Y."/>
            <person name="Sakurai T."/>
            <person name="Umezawa T."/>
            <person name="Bhattacharyya M."/>
            <person name="Sandhu D."/>
            <person name="Valliyodan B."/>
            <person name="Lindquist E."/>
            <person name="Peto M."/>
            <person name="Grant D."/>
            <person name="Shu S."/>
            <person name="Goodstein D."/>
            <person name="Barry K."/>
            <person name="Futrell-Griggs M."/>
            <person name="Abernathy B."/>
            <person name="Du J."/>
            <person name="Tian Z."/>
            <person name="Zhu L."/>
            <person name="Gill N."/>
            <person name="Joshi T."/>
            <person name="Libault M."/>
            <person name="Sethuraman A."/>
            <person name="Zhang X."/>
            <person name="Shinozaki K."/>
            <person name="Nguyen H."/>
            <person name="Wing R."/>
            <person name="Cregan P."/>
            <person name="Specht J."/>
            <person name="Grimwood J."/>
            <person name="Rokhsar D."/>
            <person name="Stacey G."/>
            <person name="Shoemaker R."/>
            <person name="Jackson S."/>
        </authorList>
    </citation>
    <scope>NUCLEOTIDE SEQUENCE</scope>
    <source>
        <tissue evidence="2">Callus</tissue>
    </source>
</reference>
<keyword evidence="1" id="KW-0812">Transmembrane</keyword>
<evidence type="ECO:0000313" key="2">
    <source>
        <dbReference type="EMBL" id="KRH66827.1"/>
    </source>
</evidence>
<dbReference type="EnsemblPlants" id="KRH66827">
    <property type="protein sequence ID" value="KRH66827"/>
    <property type="gene ID" value="GLYMA_03G131300"/>
</dbReference>
<sequence>MGASLSPNEANLFKLIVLFCKLEQDWKFPNSHIEFVAFSLCSFFFFLFFLATMGSRNEV</sequence>
<keyword evidence="1" id="KW-0472">Membrane</keyword>
<feature type="transmembrane region" description="Helical" evidence="1">
    <location>
        <begin position="35"/>
        <end position="53"/>
    </location>
</feature>
<accession>A0A0R0KPZ0</accession>
<evidence type="ECO:0000313" key="4">
    <source>
        <dbReference type="Proteomes" id="UP000008827"/>
    </source>
</evidence>
<name>A0A0R0KPZ0_SOYBN</name>
<dbReference type="Gramene" id="KRH66827">
    <property type="protein sequence ID" value="KRH66827"/>
    <property type="gene ID" value="GLYMA_03G131300"/>
</dbReference>
<dbReference type="Proteomes" id="UP000008827">
    <property type="component" value="Chromosome 3"/>
</dbReference>
<gene>
    <name evidence="2" type="ORF">GLYMA_03G131300</name>
</gene>
<evidence type="ECO:0000256" key="1">
    <source>
        <dbReference type="SAM" id="Phobius"/>
    </source>
</evidence>
<dbReference type="InParanoid" id="A0A0R0KPZ0"/>
<dbReference type="AlphaFoldDB" id="A0A0R0KPZ0"/>
<protein>
    <submittedName>
        <fullName evidence="2 3">Uncharacterized protein</fullName>
    </submittedName>
</protein>
<reference evidence="3" key="2">
    <citation type="submission" date="2018-02" db="UniProtKB">
        <authorList>
            <consortium name="EnsemblPlants"/>
        </authorList>
    </citation>
    <scope>IDENTIFICATION</scope>
    <source>
        <strain evidence="3">Williams 82</strain>
    </source>
</reference>
<proteinExistence type="predicted"/>
<reference evidence="2 3" key="1">
    <citation type="journal article" date="2010" name="Nature">
        <title>Genome sequence of the palaeopolyploid soybean.</title>
        <authorList>
            <person name="Schmutz J."/>
            <person name="Cannon S.B."/>
            <person name="Schlueter J."/>
            <person name="Ma J."/>
            <person name="Mitros T."/>
            <person name="Nelson W."/>
            <person name="Hyten D.L."/>
            <person name="Song Q."/>
            <person name="Thelen J.J."/>
            <person name="Cheng J."/>
            <person name="Xu D."/>
            <person name="Hellsten U."/>
            <person name="May G.D."/>
            <person name="Yu Y."/>
            <person name="Sakurai T."/>
            <person name="Umezawa T."/>
            <person name="Bhattacharyya M.K."/>
            <person name="Sandhu D."/>
            <person name="Valliyodan B."/>
            <person name="Lindquist E."/>
            <person name="Peto M."/>
            <person name="Grant D."/>
            <person name="Shu S."/>
            <person name="Goodstein D."/>
            <person name="Barry K."/>
            <person name="Futrell-Griggs M."/>
            <person name="Abernathy B."/>
            <person name="Du J."/>
            <person name="Tian Z."/>
            <person name="Zhu L."/>
            <person name="Gill N."/>
            <person name="Joshi T."/>
            <person name="Libault M."/>
            <person name="Sethuraman A."/>
            <person name="Zhang X.-C."/>
            <person name="Shinozaki K."/>
            <person name="Nguyen H.T."/>
            <person name="Wing R.A."/>
            <person name="Cregan P."/>
            <person name="Specht J."/>
            <person name="Grimwood J."/>
            <person name="Rokhsar D."/>
            <person name="Stacey G."/>
            <person name="Shoemaker R.C."/>
            <person name="Jackson S.A."/>
        </authorList>
    </citation>
    <scope>NUCLEOTIDE SEQUENCE [LARGE SCALE GENOMIC DNA]</scope>
    <source>
        <strain evidence="3">cv. Williams 82</strain>
        <tissue evidence="2">Callus</tissue>
    </source>
</reference>
<dbReference type="EMBL" id="CM000836">
    <property type="protein sequence ID" value="KRH66827.1"/>
    <property type="molecule type" value="Genomic_DNA"/>
</dbReference>
<evidence type="ECO:0000313" key="3">
    <source>
        <dbReference type="EnsemblPlants" id="KRH66827"/>
    </source>
</evidence>